<dbReference type="GO" id="GO:0005840">
    <property type="term" value="C:ribosome"/>
    <property type="evidence" value="ECO:0007669"/>
    <property type="project" value="UniProtKB-KW"/>
</dbReference>
<dbReference type="InterPro" id="IPR050832">
    <property type="entry name" value="Bact_Acetyltransf"/>
</dbReference>
<keyword evidence="4" id="KW-0689">Ribosomal protein</keyword>
<dbReference type="InterPro" id="IPR000182">
    <property type="entry name" value="GNAT_dom"/>
</dbReference>
<keyword evidence="2" id="KW-0012">Acyltransferase</keyword>
<dbReference type="PANTHER" id="PTHR43877">
    <property type="entry name" value="AMINOALKYLPHOSPHONATE N-ACETYLTRANSFERASE-RELATED-RELATED"/>
    <property type="match status" value="1"/>
</dbReference>
<evidence type="ECO:0000256" key="1">
    <source>
        <dbReference type="ARBA" id="ARBA00022679"/>
    </source>
</evidence>
<evidence type="ECO:0000313" key="4">
    <source>
        <dbReference type="EMBL" id="TWA70180.1"/>
    </source>
</evidence>
<feature type="domain" description="N-acetyltransferase" evidence="3">
    <location>
        <begin position="9"/>
        <end position="151"/>
    </location>
</feature>
<accession>A0A560BBZ9</accession>
<evidence type="ECO:0000256" key="2">
    <source>
        <dbReference type="ARBA" id="ARBA00023315"/>
    </source>
</evidence>
<sequence>METGSSSAIRTRDPVPEDEPVWRQLWTGYNAFYGATVPEEATWRRILDPASCLFARLAERDGAVVGFACAVLHPGTWSVEPVCYLEDLFVDPGARGAGVGGALIRDLTDLGRTCGWKRLYWHTRADNGMARRLYDHFTEADGFVRYTLVLR</sequence>
<evidence type="ECO:0000313" key="5">
    <source>
        <dbReference type="Proteomes" id="UP000316083"/>
    </source>
</evidence>
<gene>
    <name evidence="4" type="ORF">FBZ82_104340</name>
</gene>
<name>A0A560BBZ9_AZOBR</name>
<organism evidence="4 5">
    <name type="scientific">Azospirillum brasilense</name>
    <dbReference type="NCBI Taxonomy" id="192"/>
    <lineage>
        <taxon>Bacteria</taxon>
        <taxon>Pseudomonadati</taxon>
        <taxon>Pseudomonadota</taxon>
        <taxon>Alphaproteobacteria</taxon>
        <taxon>Rhodospirillales</taxon>
        <taxon>Azospirillaceae</taxon>
        <taxon>Azospirillum</taxon>
    </lineage>
</organism>
<reference evidence="4 5" key="1">
    <citation type="submission" date="2019-06" db="EMBL/GenBank/DDBJ databases">
        <title>Genomic Encyclopedia of Type Strains, Phase IV (KMG-V): Genome sequencing to study the core and pangenomes of soil and plant-associated prokaryotes.</title>
        <authorList>
            <person name="Whitman W."/>
        </authorList>
    </citation>
    <scope>NUCLEOTIDE SEQUENCE [LARGE SCALE GENOMIC DNA]</scope>
    <source>
        <strain evidence="4 5">BR 11796</strain>
    </source>
</reference>
<dbReference type="GO" id="GO:0016747">
    <property type="term" value="F:acyltransferase activity, transferring groups other than amino-acyl groups"/>
    <property type="evidence" value="ECO:0007669"/>
    <property type="project" value="InterPro"/>
</dbReference>
<dbReference type="PROSITE" id="PS51186">
    <property type="entry name" value="GNAT"/>
    <property type="match status" value="1"/>
</dbReference>
<keyword evidence="1" id="KW-0808">Transferase</keyword>
<proteinExistence type="predicted"/>
<dbReference type="Pfam" id="PF00583">
    <property type="entry name" value="Acetyltransf_1"/>
    <property type="match status" value="1"/>
</dbReference>
<dbReference type="Gene3D" id="3.40.630.30">
    <property type="match status" value="1"/>
</dbReference>
<dbReference type="RefSeq" id="WP_211105080.1">
    <property type="nucleotide sequence ID" value="NZ_VITF01000004.1"/>
</dbReference>
<dbReference type="Proteomes" id="UP000316083">
    <property type="component" value="Unassembled WGS sequence"/>
</dbReference>
<evidence type="ECO:0000259" key="3">
    <source>
        <dbReference type="PROSITE" id="PS51186"/>
    </source>
</evidence>
<dbReference type="AlphaFoldDB" id="A0A560BBZ9"/>
<dbReference type="InterPro" id="IPR016181">
    <property type="entry name" value="Acyl_CoA_acyltransferase"/>
</dbReference>
<dbReference type="SUPFAM" id="SSF55729">
    <property type="entry name" value="Acyl-CoA N-acyltransferases (Nat)"/>
    <property type="match status" value="1"/>
</dbReference>
<dbReference type="EMBL" id="VITF01000004">
    <property type="protein sequence ID" value="TWA70180.1"/>
    <property type="molecule type" value="Genomic_DNA"/>
</dbReference>
<comment type="caution">
    <text evidence="4">The sequence shown here is derived from an EMBL/GenBank/DDBJ whole genome shotgun (WGS) entry which is preliminary data.</text>
</comment>
<protein>
    <submittedName>
        <fullName evidence="4">Ribosomal protein S18 acetylase RimI-like enzyme</fullName>
    </submittedName>
</protein>
<keyword evidence="4" id="KW-0687">Ribonucleoprotein</keyword>